<keyword evidence="3" id="KW-0378">Hydrolase</keyword>
<dbReference type="Pfam" id="PF03372">
    <property type="entry name" value="Exo_endo_phos"/>
    <property type="match status" value="1"/>
</dbReference>
<evidence type="ECO:0000259" key="2">
    <source>
        <dbReference type="Pfam" id="PF03372"/>
    </source>
</evidence>
<dbReference type="EMBL" id="JAPPUX010000003">
    <property type="protein sequence ID" value="MCY4726687.1"/>
    <property type="molecule type" value="Genomic_DNA"/>
</dbReference>
<dbReference type="Gene3D" id="3.60.10.10">
    <property type="entry name" value="Endonuclease/exonuclease/phosphatase"/>
    <property type="match status" value="1"/>
</dbReference>
<evidence type="ECO:0000313" key="4">
    <source>
        <dbReference type="Proteomes" id="UP001074726"/>
    </source>
</evidence>
<feature type="domain" description="Endonuclease/exonuclease/phosphatase" evidence="2">
    <location>
        <begin position="41"/>
        <end position="264"/>
    </location>
</feature>
<dbReference type="SUPFAM" id="SSF56219">
    <property type="entry name" value="DNase I-like"/>
    <property type="match status" value="1"/>
</dbReference>
<protein>
    <submittedName>
        <fullName evidence="3">Endonuclease/exonuclease/phosphatase family protein</fullName>
    </submittedName>
</protein>
<dbReference type="InterPro" id="IPR036691">
    <property type="entry name" value="Endo/exonu/phosph_ase_sf"/>
</dbReference>
<keyword evidence="3" id="KW-0255">Endonuclease</keyword>
<feature type="signal peptide" evidence="1">
    <location>
        <begin position="1"/>
        <end position="32"/>
    </location>
</feature>
<name>A0ABT4CFQ7_9ACTN</name>
<dbReference type="Proteomes" id="UP001074726">
    <property type="component" value="Unassembled WGS sequence"/>
</dbReference>
<dbReference type="GO" id="GO:0004519">
    <property type="term" value="F:endonuclease activity"/>
    <property type="evidence" value="ECO:0007669"/>
    <property type="project" value="UniProtKB-KW"/>
</dbReference>
<dbReference type="RefSeq" id="WP_268111593.1">
    <property type="nucleotide sequence ID" value="NZ_JAPPUX010000003.1"/>
</dbReference>
<sequence>MRIAKSPAAIVAALVMFASTFLVALTASPASAATHRFTSITANIGSGADNDLNDNGTFDGWGTNENPLVELTAQINANQPDVVFIQEACERDYAKMQQKFPGYYFGQFVWQQQGSRPDLGAVPPYTQNSCEKTNGQQTVEQKGTFIMSAWPIVDQSVQVLPVIPVAGTADATFQTRKSRRHTLAGAQILWGAGGGKGIVNVFNTHLPAGDEDADDISSRTMATTAVANTVNAYDAGGKVVLGGDFNSSPKTYNIDLLHRVKRDGSGAASGLFWETGMKQNIDGTACKSAFDNVCRDGEKTLRKSGRKSDYIFYGKTYVKAKLSVGATSNRSETSAHNVLVGTVDLIDFK</sequence>
<evidence type="ECO:0000313" key="3">
    <source>
        <dbReference type="EMBL" id="MCY4726687.1"/>
    </source>
</evidence>
<comment type="caution">
    <text evidence="3">The sequence shown here is derived from an EMBL/GenBank/DDBJ whole genome shotgun (WGS) entry which is preliminary data.</text>
</comment>
<reference evidence="3" key="1">
    <citation type="submission" date="2022-08" db="EMBL/GenBank/DDBJ databases">
        <title>Genome sequencing of Nocardioides sp. STR2.</title>
        <authorList>
            <person name="So Y."/>
        </authorList>
    </citation>
    <scope>NUCLEOTIDE SEQUENCE</scope>
    <source>
        <strain evidence="3">STR2</strain>
    </source>
</reference>
<keyword evidence="3" id="KW-0540">Nuclease</keyword>
<organism evidence="3 4">
    <name type="scientific">Nocardioides pini</name>
    <dbReference type="NCBI Taxonomy" id="2975053"/>
    <lineage>
        <taxon>Bacteria</taxon>
        <taxon>Bacillati</taxon>
        <taxon>Actinomycetota</taxon>
        <taxon>Actinomycetes</taxon>
        <taxon>Propionibacteriales</taxon>
        <taxon>Nocardioidaceae</taxon>
        <taxon>Nocardioides</taxon>
    </lineage>
</organism>
<keyword evidence="4" id="KW-1185">Reference proteome</keyword>
<accession>A0ABT4CFQ7</accession>
<keyword evidence="1" id="KW-0732">Signal</keyword>
<dbReference type="InterPro" id="IPR005135">
    <property type="entry name" value="Endo/exonuclease/phosphatase"/>
</dbReference>
<gene>
    <name evidence="3" type="ORF">NYO98_10395</name>
</gene>
<feature type="chain" id="PRO_5045250561" evidence="1">
    <location>
        <begin position="33"/>
        <end position="349"/>
    </location>
</feature>
<proteinExistence type="predicted"/>
<evidence type="ECO:0000256" key="1">
    <source>
        <dbReference type="SAM" id="SignalP"/>
    </source>
</evidence>